<evidence type="ECO:0000313" key="5">
    <source>
        <dbReference type="Proteomes" id="UP000026961"/>
    </source>
</evidence>
<dbReference type="PANTHER" id="PTHR13561:SF20">
    <property type="entry name" value="DNA TOPOISOMERASE 2-BINDING PROTEIN 1"/>
    <property type="match status" value="1"/>
</dbReference>
<dbReference type="CDD" id="cd17731">
    <property type="entry name" value="BRCT_TopBP1_rpt2_like"/>
    <property type="match status" value="1"/>
</dbReference>
<dbReference type="FunFam" id="3.40.50.10190:FF:000010">
    <property type="entry name" value="DNA topoisomerase II binding protein 1"/>
    <property type="match status" value="1"/>
</dbReference>
<dbReference type="InterPro" id="IPR059215">
    <property type="entry name" value="BRCT2_TopBP1-like"/>
</dbReference>
<dbReference type="FunFam" id="3.40.50.10190:FF:000052">
    <property type="entry name" value="Transcription coactivator"/>
    <property type="match status" value="1"/>
</dbReference>
<dbReference type="GO" id="GO:0006270">
    <property type="term" value="P:DNA replication initiation"/>
    <property type="evidence" value="ECO:0007669"/>
    <property type="project" value="TreeGrafter"/>
</dbReference>
<dbReference type="Gramene" id="OGLUM11G05360.1">
    <property type="protein sequence ID" value="OGLUM11G05360.1"/>
    <property type="gene ID" value="OGLUM11G05360"/>
</dbReference>
<keyword evidence="5" id="KW-1185">Reference proteome</keyword>
<feature type="region of interest" description="Disordered" evidence="2">
    <location>
        <begin position="514"/>
        <end position="543"/>
    </location>
</feature>
<feature type="domain" description="BRCT" evidence="3">
    <location>
        <begin position="200"/>
        <end position="294"/>
    </location>
</feature>
<evidence type="ECO:0000256" key="1">
    <source>
        <dbReference type="ARBA" id="ARBA00022737"/>
    </source>
</evidence>
<feature type="compositionally biased region" description="Polar residues" evidence="2">
    <location>
        <begin position="796"/>
        <end position="815"/>
    </location>
</feature>
<keyword evidence="1" id="KW-0677">Repeat</keyword>
<dbReference type="GO" id="GO:0007095">
    <property type="term" value="P:mitotic G2 DNA damage checkpoint signaling"/>
    <property type="evidence" value="ECO:0007669"/>
    <property type="project" value="TreeGrafter"/>
</dbReference>
<dbReference type="AlphaFoldDB" id="A0A0E0BG94"/>
<proteinExistence type="predicted"/>
<feature type="compositionally biased region" description="Polar residues" evidence="2">
    <location>
        <begin position="534"/>
        <end position="543"/>
    </location>
</feature>
<dbReference type="eggNOG" id="KOG1929">
    <property type="taxonomic scope" value="Eukaryota"/>
</dbReference>
<dbReference type="InterPro" id="IPR001357">
    <property type="entry name" value="BRCT_dom"/>
</dbReference>
<dbReference type="Gene3D" id="3.40.50.10190">
    <property type="entry name" value="BRCT domain"/>
    <property type="match status" value="6"/>
</dbReference>
<dbReference type="Pfam" id="PF12738">
    <property type="entry name" value="PTCB-BRCT"/>
    <property type="match status" value="2"/>
</dbReference>
<dbReference type="CDD" id="cd00027">
    <property type="entry name" value="BRCT"/>
    <property type="match status" value="2"/>
</dbReference>
<name>A0A0E0BG94_9ORYZ</name>
<dbReference type="SUPFAM" id="SSF52113">
    <property type="entry name" value="BRCT domain"/>
    <property type="match status" value="5"/>
</dbReference>
<sequence>MTPSHGAAAAAASSSAGAGRRAATFAGASVFLSRSLVAPEVYDAVHDALRLNGAEVFLCADPARTGPLDFHVISSSSHERFADLRAKGCNLLGPQCILSCAKEHRFLPKQGYTCCLAMDGVKILCSGFEKEEKAKIEQLVTAMGGTLQNKAYTDANFVIAKDVLAAKYKWAVNTLKKPIVSRNWLEQCWIEHRVVPHEPYRIPPFSGLNICITKLNVDERRELAKIIVQNGGQYSANLTRRNFKKTFLNMPFYEPGGDKYVVAQKWGNIHIVVPKWIDQSVARKVCLDESAYLVCQNSTNINGVKHSLKEQHNPEISSASFQPVPTTSVDDSVSTSQYVPASFDDASKICSTDIGAPSFQETKELQVDSHVAEDSEAEDDDLYLSNCRISLVGFEEKESSRLVMMIRNGGGSRHVMLSERLTHIILGAPSEEEKKEVRRLAAWGVINVVKATWLEDCNKAKKEVKVSPSYVANELLAKEFSCVVMEKTVMRETKAAKNSGGIFHIPTVNDLHDKQLGNDLSSERKSARGKHETMNSNRTATKSAISSQQNGVASTSEYHPKFQVNSSAINRQSSRSSNTFKGRTFCFSNSFSHDRRAQVVDWVREGGGIMVDDAQSTVVDFIIESHGQNSMLRDSSHSTAVSTHWIRSCLEEGCFQDVGSHPIFSPLCCRIPFPGFEDFRFCVSQYEEKDRLLLKNLCFILGSKFTEKATKKVTHLICKFASGPKYEAYYSRGIPTITAEWLFECVRQDRIVPFDQFQPKPPTSQDRDAGLCTVSQYPTQATKTISRFDCSESHTESQLPRSSSKYNSGNASVNEEPNDPGVSKRRRLSEFGKANDTSGNIGRTEELQDSTPVPDVADAIEDLLVQSSKIFAPDDSVLNQDQENTHSFGISRHWLNMPQKLHSTPDTKVQSGNSATTSAAPPAAATAYYPFSETQTESQQDSKSARQMEYNLEAIPRQRTWADLKDGEAAKPFGDGLQEKTSVMMTYAAVLSCFET</sequence>
<dbReference type="FunFam" id="3.40.50.10190:FF:000070">
    <property type="entry name" value="Transcription coactivator"/>
    <property type="match status" value="1"/>
</dbReference>
<feature type="domain" description="BRCT" evidence="3">
    <location>
        <begin position="676"/>
        <end position="759"/>
    </location>
</feature>
<feature type="domain" description="BRCT" evidence="3">
    <location>
        <begin position="575"/>
        <end position="663"/>
    </location>
</feature>
<feature type="domain" description="BRCT" evidence="3">
    <location>
        <begin position="379"/>
        <end position="471"/>
    </location>
</feature>
<feature type="domain" description="BRCT" evidence="3">
    <location>
        <begin position="118"/>
        <end position="202"/>
    </location>
</feature>
<dbReference type="FunFam" id="3.40.50.10190:FF:000061">
    <property type="entry name" value="Transcription coactivator"/>
    <property type="match status" value="1"/>
</dbReference>
<dbReference type="EnsemblPlants" id="OGLUM11G05360.1">
    <property type="protein sequence ID" value="OGLUM11G05360.1"/>
    <property type="gene ID" value="OGLUM11G05360"/>
</dbReference>
<organism evidence="4">
    <name type="scientific">Oryza glumipatula</name>
    <dbReference type="NCBI Taxonomy" id="40148"/>
    <lineage>
        <taxon>Eukaryota</taxon>
        <taxon>Viridiplantae</taxon>
        <taxon>Streptophyta</taxon>
        <taxon>Embryophyta</taxon>
        <taxon>Tracheophyta</taxon>
        <taxon>Spermatophyta</taxon>
        <taxon>Magnoliopsida</taxon>
        <taxon>Liliopsida</taxon>
        <taxon>Poales</taxon>
        <taxon>Poaceae</taxon>
        <taxon>BOP clade</taxon>
        <taxon>Oryzoideae</taxon>
        <taxon>Oryzeae</taxon>
        <taxon>Oryzinae</taxon>
        <taxon>Oryza</taxon>
    </lineage>
</organism>
<feature type="compositionally biased region" description="Polar residues" evidence="2">
    <location>
        <begin position="902"/>
        <end position="913"/>
    </location>
</feature>
<dbReference type="FunFam" id="3.40.50.10190:FF:000057">
    <property type="entry name" value="Transcription coactivator"/>
    <property type="match status" value="1"/>
</dbReference>
<dbReference type="PROSITE" id="PS50172">
    <property type="entry name" value="BRCT"/>
    <property type="match status" value="5"/>
</dbReference>
<dbReference type="STRING" id="40148.A0A0E0BG94"/>
<dbReference type="Pfam" id="PF00533">
    <property type="entry name" value="BRCT"/>
    <property type="match status" value="2"/>
</dbReference>
<evidence type="ECO:0000313" key="4">
    <source>
        <dbReference type="EnsemblPlants" id="OGLUM11G05360.1"/>
    </source>
</evidence>
<dbReference type="SMART" id="SM00292">
    <property type="entry name" value="BRCT"/>
    <property type="match status" value="5"/>
</dbReference>
<reference evidence="4" key="2">
    <citation type="submission" date="2018-05" db="EMBL/GenBank/DDBJ databases">
        <title>OgluRS3 (Oryza glumaepatula Reference Sequence Version 3).</title>
        <authorList>
            <person name="Zhang J."/>
            <person name="Kudrna D."/>
            <person name="Lee S."/>
            <person name="Talag J."/>
            <person name="Welchert J."/>
            <person name="Wing R.A."/>
        </authorList>
    </citation>
    <scope>NUCLEOTIDE SEQUENCE [LARGE SCALE GENOMIC DNA]</scope>
</reference>
<feature type="compositionally biased region" description="Basic and acidic residues" evidence="2">
    <location>
        <begin position="514"/>
        <end position="533"/>
    </location>
</feature>
<feature type="region of interest" description="Disordered" evidence="2">
    <location>
        <begin position="902"/>
        <end position="922"/>
    </location>
</feature>
<dbReference type="FunFam" id="3.40.50.10190:FF:000082">
    <property type="entry name" value="Os11g0191300 protein"/>
    <property type="match status" value="1"/>
</dbReference>
<accession>A0A0E0BG94</accession>
<dbReference type="Proteomes" id="UP000026961">
    <property type="component" value="Chromosome 11"/>
</dbReference>
<protein>
    <recommendedName>
        <fullName evidence="3">BRCT domain-containing protein</fullName>
    </recommendedName>
</protein>
<feature type="region of interest" description="Disordered" evidence="2">
    <location>
        <begin position="785"/>
        <end position="852"/>
    </location>
</feature>
<reference evidence="4" key="1">
    <citation type="submission" date="2015-04" db="UniProtKB">
        <authorList>
            <consortium name="EnsemblPlants"/>
        </authorList>
    </citation>
    <scope>IDENTIFICATION</scope>
</reference>
<evidence type="ECO:0000256" key="2">
    <source>
        <dbReference type="SAM" id="MobiDB-lite"/>
    </source>
</evidence>
<dbReference type="InterPro" id="IPR036420">
    <property type="entry name" value="BRCT_dom_sf"/>
</dbReference>
<dbReference type="GO" id="GO:0033314">
    <property type="term" value="P:mitotic DNA replication checkpoint signaling"/>
    <property type="evidence" value="ECO:0007669"/>
    <property type="project" value="TreeGrafter"/>
</dbReference>
<dbReference type="PANTHER" id="PTHR13561">
    <property type="entry name" value="DNA REPLICATION REGULATOR DPB11-RELATED"/>
    <property type="match status" value="1"/>
</dbReference>
<evidence type="ECO:0000259" key="3">
    <source>
        <dbReference type="PROSITE" id="PS50172"/>
    </source>
</evidence>